<dbReference type="InterPro" id="IPR036397">
    <property type="entry name" value="RNaseH_sf"/>
</dbReference>
<dbReference type="PANTHER" id="PTHR42648">
    <property type="entry name" value="TRANSPOSASE, PUTATIVE-RELATED"/>
    <property type="match status" value="1"/>
</dbReference>
<dbReference type="GO" id="GO:0016787">
    <property type="term" value="F:hydrolase activity"/>
    <property type="evidence" value="ECO:0007669"/>
    <property type="project" value="UniProtKB-KW"/>
</dbReference>
<dbReference type="SUPFAM" id="SSF53098">
    <property type="entry name" value="Ribonuclease H-like"/>
    <property type="match status" value="1"/>
</dbReference>
<accession>A0A371FQN5</accession>
<feature type="non-terminal residue" evidence="2">
    <location>
        <position position="1"/>
    </location>
</feature>
<name>A0A371FQN5_MUCPR</name>
<dbReference type="InterPro" id="IPR012337">
    <property type="entry name" value="RNaseH-like_sf"/>
</dbReference>
<dbReference type="AlphaFoldDB" id="A0A371FQN5"/>
<comment type="caution">
    <text evidence="2">The sequence shown here is derived from an EMBL/GenBank/DDBJ whole genome shotgun (WGS) entry which is preliminary data.</text>
</comment>
<evidence type="ECO:0000313" key="2">
    <source>
        <dbReference type="EMBL" id="RDX80644.1"/>
    </source>
</evidence>
<gene>
    <name evidence="2" type="ORF">CR513_38779</name>
</gene>
<dbReference type="PANTHER" id="PTHR42648:SF26">
    <property type="entry name" value="INTEGRASE CATALYTIC DOMAIN-CONTAINING PROTEIN"/>
    <property type="match status" value="1"/>
</dbReference>
<dbReference type="GO" id="GO:0003676">
    <property type="term" value="F:nucleic acid binding"/>
    <property type="evidence" value="ECO:0007669"/>
    <property type="project" value="InterPro"/>
</dbReference>
<evidence type="ECO:0000259" key="1">
    <source>
        <dbReference type="PROSITE" id="PS50994"/>
    </source>
</evidence>
<dbReference type="Proteomes" id="UP000257109">
    <property type="component" value="Unassembled WGS sequence"/>
</dbReference>
<dbReference type="PROSITE" id="PS50994">
    <property type="entry name" value="INTEGRASE"/>
    <property type="match status" value="1"/>
</dbReference>
<dbReference type="Pfam" id="PF25597">
    <property type="entry name" value="SH3_retrovirus"/>
    <property type="match status" value="1"/>
</dbReference>
<proteinExistence type="predicted"/>
<dbReference type="GO" id="GO:0006310">
    <property type="term" value="P:DNA recombination"/>
    <property type="evidence" value="ECO:0007669"/>
    <property type="project" value="UniProtKB-KW"/>
</dbReference>
<dbReference type="GO" id="GO:0046872">
    <property type="term" value="F:metal ion binding"/>
    <property type="evidence" value="ECO:0007669"/>
    <property type="project" value="UniProtKB-KW"/>
</dbReference>
<dbReference type="OrthoDB" id="7473114at2759"/>
<organism evidence="2 3">
    <name type="scientific">Mucuna pruriens</name>
    <name type="common">Velvet bean</name>
    <name type="synonym">Dolichos pruriens</name>
    <dbReference type="NCBI Taxonomy" id="157652"/>
    <lineage>
        <taxon>Eukaryota</taxon>
        <taxon>Viridiplantae</taxon>
        <taxon>Streptophyta</taxon>
        <taxon>Embryophyta</taxon>
        <taxon>Tracheophyta</taxon>
        <taxon>Spermatophyta</taxon>
        <taxon>Magnoliopsida</taxon>
        <taxon>eudicotyledons</taxon>
        <taxon>Gunneridae</taxon>
        <taxon>Pentapetalae</taxon>
        <taxon>rosids</taxon>
        <taxon>fabids</taxon>
        <taxon>Fabales</taxon>
        <taxon>Fabaceae</taxon>
        <taxon>Papilionoideae</taxon>
        <taxon>50 kb inversion clade</taxon>
        <taxon>NPAAA clade</taxon>
        <taxon>indigoferoid/millettioid clade</taxon>
        <taxon>Phaseoleae</taxon>
        <taxon>Mucuna</taxon>
    </lineage>
</organism>
<protein>
    <recommendedName>
        <fullName evidence="1">Integrase catalytic domain-containing protein</fullName>
    </recommendedName>
</protein>
<dbReference type="InterPro" id="IPR057670">
    <property type="entry name" value="SH3_retrovirus"/>
</dbReference>
<keyword evidence="3" id="KW-1185">Reference proteome</keyword>
<dbReference type="GO" id="GO:0015074">
    <property type="term" value="P:DNA integration"/>
    <property type="evidence" value="ECO:0007669"/>
    <property type="project" value="UniProtKB-KW"/>
</dbReference>
<dbReference type="Gene3D" id="3.30.420.10">
    <property type="entry name" value="Ribonuclease H-like superfamily/Ribonuclease H"/>
    <property type="match status" value="1"/>
</dbReference>
<dbReference type="InterPro" id="IPR001584">
    <property type="entry name" value="Integrase_cat-core"/>
</dbReference>
<dbReference type="EMBL" id="QJKJ01008149">
    <property type="protein sequence ID" value="RDX80644.1"/>
    <property type="molecule type" value="Genomic_DNA"/>
</dbReference>
<evidence type="ECO:0000313" key="3">
    <source>
        <dbReference type="Proteomes" id="UP000257109"/>
    </source>
</evidence>
<dbReference type="GO" id="GO:0003964">
    <property type="term" value="F:RNA-directed DNA polymerase activity"/>
    <property type="evidence" value="ECO:0007669"/>
    <property type="project" value="UniProtKB-KW"/>
</dbReference>
<dbReference type="GO" id="GO:0003887">
    <property type="term" value="F:DNA-directed DNA polymerase activity"/>
    <property type="evidence" value="ECO:0007669"/>
    <property type="project" value="UniProtKB-KW"/>
</dbReference>
<dbReference type="GO" id="GO:0004519">
    <property type="term" value="F:endonuclease activity"/>
    <property type="evidence" value="ECO:0007669"/>
    <property type="project" value="UniProtKB-KW"/>
</dbReference>
<feature type="domain" description="Integrase catalytic" evidence="1">
    <location>
        <begin position="1"/>
        <end position="91"/>
    </location>
</feature>
<reference evidence="2" key="1">
    <citation type="submission" date="2018-05" db="EMBL/GenBank/DDBJ databases">
        <title>Draft genome of Mucuna pruriens seed.</title>
        <authorList>
            <person name="Nnadi N.E."/>
            <person name="Vos R."/>
            <person name="Hasami M.H."/>
            <person name="Devisetty U.K."/>
            <person name="Aguiy J.C."/>
        </authorList>
    </citation>
    <scope>NUCLEOTIDE SEQUENCE [LARGE SCALE GENOMIC DNA]</scope>
    <source>
        <strain evidence="2">JCA_2017</strain>
    </source>
</reference>
<dbReference type="InterPro" id="IPR039537">
    <property type="entry name" value="Retrotran_Ty1/copia-like"/>
</dbReference>
<sequence>MEGKEYAAFSKFLQTHAITHQLRCPYTHEQNGYAKRKHRHIIEMGLSLLAKASMHLKFWGEAFQIAFYLINKFSTPTLHKSTPLSLLFQRSPNYHDHKIFGCSCYPYLRPYNKHKIQYRSTQCVFLGYSSKNKGYLCLASTTKTYITSPLTTISSTMSIRVVVQFVPNSFEEVYAIVKDSNLLVDAQTEPKTVKVALCTPHWREAMQQEYDTFLKTKTWSFIPLPLGRKAIRCKWVFKVKSVNEISGNTPCLLKSMMSYLFALMEKLLNLDIPISNICQRKNLWGHVDGNAPTPNRDQDNIAHAKWEVKDAQASSPISCIETMYHHWMHVSMIYCMKNNAFLSSPSLKSVTPQFLFYGRGCHKEQKSSNVPMAYVQFGHYASIYSKKICNYCKKDGHIINEFLTRSTRRTTTIFTTTVNSSMPSSFPNPTPIQQNAPTNVSILTPKMHPLLWDSQDQHSRKMIVKRPKHLGHPNSNVLHDMLKSGFLGNKHTPSLNTVHFDCISSNHDKSKILPFPTHHLHVTKPFDIIRMYKYFVTFIDDYSHFTLVYILLLKDEVFSTFKFFYVYF</sequence>